<dbReference type="PROSITE" id="PS51820">
    <property type="entry name" value="PA14"/>
    <property type="match status" value="1"/>
</dbReference>
<feature type="domain" description="PA14" evidence="3">
    <location>
        <begin position="289"/>
        <end position="445"/>
    </location>
</feature>
<dbReference type="FunFam" id="2.60.40.10:FF:001292">
    <property type="entry name" value="PKHD1 like 1"/>
    <property type="match status" value="1"/>
</dbReference>
<dbReference type="OrthoDB" id="120976at2759"/>
<proteinExistence type="predicted"/>
<reference evidence="4" key="2">
    <citation type="submission" date="2025-08" db="UniProtKB">
        <authorList>
            <consortium name="Ensembl"/>
        </authorList>
    </citation>
    <scope>IDENTIFICATION</scope>
</reference>
<reference evidence="4 5" key="1">
    <citation type="submission" date="2019-04" db="EMBL/GenBank/DDBJ databases">
        <authorList>
            <consortium name="Wellcome Sanger Institute Data Sharing"/>
        </authorList>
    </citation>
    <scope>NUCLEOTIDE SEQUENCE [LARGE SCALE GENOMIC DNA]</scope>
</reference>
<reference evidence="4" key="3">
    <citation type="submission" date="2025-09" db="UniProtKB">
        <authorList>
            <consortium name="Ensembl"/>
        </authorList>
    </citation>
    <scope>IDENTIFICATION</scope>
</reference>
<dbReference type="SUPFAM" id="SSF81296">
    <property type="entry name" value="E set domains"/>
    <property type="match status" value="2"/>
</dbReference>
<dbReference type="GeneTree" id="ENSGT00940000153467"/>
<dbReference type="Pfam" id="PF07691">
    <property type="entry name" value="PA14"/>
    <property type="match status" value="1"/>
</dbReference>
<feature type="signal peptide" evidence="2">
    <location>
        <begin position="1"/>
        <end position="22"/>
    </location>
</feature>
<evidence type="ECO:0000256" key="2">
    <source>
        <dbReference type="SAM" id="SignalP"/>
    </source>
</evidence>
<accession>A0A8C9VYU4</accession>
<organism evidence="4 5">
    <name type="scientific">Scleropages formosus</name>
    <name type="common">Asian bonytongue</name>
    <name type="synonym">Osteoglossum formosum</name>
    <dbReference type="NCBI Taxonomy" id="113540"/>
    <lineage>
        <taxon>Eukaryota</taxon>
        <taxon>Metazoa</taxon>
        <taxon>Chordata</taxon>
        <taxon>Craniata</taxon>
        <taxon>Vertebrata</taxon>
        <taxon>Euteleostomi</taxon>
        <taxon>Actinopterygii</taxon>
        <taxon>Neopterygii</taxon>
        <taxon>Teleostei</taxon>
        <taxon>Osteoglossocephala</taxon>
        <taxon>Osteoglossomorpha</taxon>
        <taxon>Osteoglossiformes</taxon>
        <taxon>Osteoglossidae</taxon>
        <taxon>Scleropages</taxon>
    </lineage>
</organism>
<dbReference type="InterPro" id="IPR002909">
    <property type="entry name" value="IPT_dom"/>
</dbReference>
<dbReference type="InterPro" id="IPR014756">
    <property type="entry name" value="Ig_E-set"/>
</dbReference>
<dbReference type="InterPro" id="IPR037524">
    <property type="entry name" value="PA14/GLEYA"/>
</dbReference>
<dbReference type="CDD" id="cd00603">
    <property type="entry name" value="IPT_PCSR"/>
    <property type="match status" value="2"/>
</dbReference>
<protein>
    <recommendedName>
        <fullName evidence="3">PA14 domain-containing protein</fullName>
    </recommendedName>
</protein>
<dbReference type="GO" id="GO:0007399">
    <property type="term" value="P:nervous system development"/>
    <property type="evidence" value="ECO:0007669"/>
    <property type="project" value="UniProtKB-ARBA"/>
</dbReference>
<dbReference type="PANTHER" id="PTHR46769:SF2">
    <property type="entry name" value="FIBROCYSTIN-L ISOFORM 2 PRECURSOR-RELATED"/>
    <property type="match status" value="1"/>
</dbReference>
<dbReference type="FunFam" id="2.60.120.1560:FF:000004">
    <property type="entry name" value="PKHD1-like 1"/>
    <property type="match status" value="1"/>
</dbReference>
<dbReference type="PANTHER" id="PTHR46769">
    <property type="entry name" value="POLYCYSTIC KIDNEY AND HEPATIC DISEASE 1 (AUTOSOMAL RECESSIVE)-LIKE 1"/>
    <property type="match status" value="1"/>
</dbReference>
<dbReference type="SUPFAM" id="SSF56988">
    <property type="entry name" value="Anthrax protective antigen"/>
    <property type="match status" value="1"/>
</dbReference>
<evidence type="ECO:0000256" key="1">
    <source>
        <dbReference type="ARBA" id="ARBA00022729"/>
    </source>
</evidence>
<keyword evidence="1 2" id="KW-0732">Signal</keyword>
<dbReference type="Gene3D" id="2.60.40.10">
    <property type="entry name" value="Immunoglobulins"/>
    <property type="match status" value="2"/>
</dbReference>
<dbReference type="InterPro" id="IPR052387">
    <property type="entry name" value="Fibrocystin"/>
</dbReference>
<dbReference type="FunFam" id="2.60.40.10:FF:000857">
    <property type="entry name" value="PKHD1 like 1"/>
    <property type="match status" value="1"/>
</dbReference>
<evidence type="ECO:0000259" key="3">
    <source>
        <dbReference type="PROSITE" id="PS51820"/>
    </source>
</evidence>
<sequence>FSEFPLCQIWWLKYLTWPAAQAAALGDDGPVTMLTPKVGSLNGATRLTIQGEGFADANQFSLNGDSKEYGNSVLLVSDTRSIPCDVERDSTHSNQITCNTRTMPEDDFVVRVSIDGVPIPENNICYGYYKPYWCSFYPRSYRTPTIRSLIPLSGLPGTLITMEGHIFTNVYGSNTAKSSNGLDVRVLRSYAGGMPCELLYPNSDTLSLPDRQTYIVSSLNKLAMFQTYAEVTKVSPSVGSLEGGTILTIDGHFFDQTDYPATVLLGGLKCEILMVLHSINVKHFQYGLAGGRGLKMEMWNNSRPAQLDDVLTYNESRPGYSVQWMDSLTYTWPLEMDDFVARISGFVVPPETDNYTFYIMGDDRYALYFSKTGNPKDKVKIAYMNYVASSFFSYSTQKSETMRLEKGVPYYMEVLLQEYKIVASVAVGLFKEKSYFTAQQTPEAINEVQVLMASYDILNERQVLTFENWTAGEAVSEVQSITIISTCFELDSCGYTYYSLIYNSERTARLAVSASAEGVQNALNALWSIQPDTVHVTKVDTVQGSEYKITFNSKRGDFQTLSYETPDLDVNITVIELTKGKPNLETFTLQWGGVLSKPIGYGAPESEIRAALESMLAAECPRELQVQENNQVIYFRDYEDWYNGRGTRVLDSEAFCGRYSLKSPDILFQYTDWRSSGGDYGPIPLQTYGKLCFAYKGWLKGEIGLNFSYKDTSGYTNSATYMLTIPIKGGIV</sequence>
<dbReference type="AlphaFoldDB" id="A0A8C9VYU4"/>
<dbReference type="Proteomes" id="UP000694397">
    <property type="component" value="Chromosome 23"/>
</dbReference>
<dbReference type="Gene3D" id="2.60.120.1560">
    <property type="match status" value="1"/>
</dbReference>
<dbReference type="InterPro" id="IPR011658">
    <property type="entry name" value="PA14_dom"/>
</dbReference>
<dbReference type="InterPro" id="IPR013783">
    <property type="entry name" value="Ig-like_fold"/>
</dbReference>
<keyword evidence="5" id="KW-1185">Reference proteome</keyword>
<evidence type="ECO:0000313" key="5">
    <source>
        <dbReference type="Proteomes" id="UP000694397"/>
    </source>
</evidence>
<feature type="chain" id="PRO_5034625364" description="PA14 domain-containing protein" evidence="2">
    <location>
        <begin position="23"/>
        <end position="732"/>
    </location>
</feature>
<name>A0A8C9VYU4_SCLFO</name>
<evidence type="ECO:0000313" key="4">
    <source>
        <dbReference type="Ensembl" id="ENSSFOP00015066543.1"/>
    </source>
</evidence>
<dbReference type="Ensembl" id="ENSSFOT00015074699.1">
    <property type="protein sequence ID" value="ENSSFOP00015066543.1"/>
    <property type="gene ID" value="ENSSFOG00015029889.1"/>
</dbReference>
<dbReference type="Pfam" id="PF01833">
    <property type="entry name" value="TIG"/>
    <property type="match status" value="2"/>
</dbReference>